<gene>
    <name evidence="7" type="ORF">HXA33_00990</name>
</gene>
<dbReference type="PANTHER" id="PTHR21666">
    <property type="entry name" value="PEPTIDASE-RELATED"/>
    <property type="match status" value="1"/>
</dbReference>
<comment type="caution">
    <text evidence="7">The sequence shown here is derived from an EMBL/GenBank/DDBJ whole genome shotgun (WGS) entry which is preliminary data.</text>
</comment>
<dbReference type="Pfam" id="PF01551">
    <property type="entry name" value="Peptidase_M23"/>
    <property type="match status" value="1"/>
</dbReference>
<evidence type="ECO:0000313" key="7">
    <source>
        <dbReference type="EMBL" id="MCR6095123.1"/>
    </source>
</evidence>
<dbReference type="Proteomes" id="UP001057753">
    <property type="component" value="Unassembled WGS sequence"/>
</dbReference>
<dbReference type="CDD" id="cd12797">
    <property type="entry name" value="M23_peptidase"/>
    <property type="match status" value="1"/>
</dbReference>
<dbReference type="Pfam" id="PF24568">
    <property type="entry name" value="CC_PcsB"/>
    <property type="match status" value="1"/>
</dbReference>
<dbReference type="AlphaFoldDB" id="A0A9Q4AYU5"/>
<dbReference type="InterPro" id="IPR050570">
    <property type="entry name" value="Cell_wall_metabolism_enzyme"/>
</dbReference>
<dbReference type="RefSeq" id="WP_257819792.1">
    <property type="nucleotide sequence ID" value="NZ_JABXYM010000001.1"/>
</dbReference>
<organism evidence="7 8">
    <name type="scientific">Salipaludibacillus agaradhaerens</name>
    <name type="common">Bacillus agaradhaerens</name>
    <dbReference type="NCBI Taxonomy" id="76935"/>
    <lineage>
        <taxon>Bacteria</taxon>
        <taxon>Bacillati</taxon>
        <taxon>Bacillota</taxon>
        <taxon>Bacilli</taxon>
        <taxon>Bacillales</taxon>
        <taxon>Bacillaceae</taxon>
    </lineage>
</organism>
<dbReference type="PANTHER" id="PTHR21666:SF270">
    <property type="entry name" value="MUREIN HYDROLASE ACTIVATOR ENVC"/>
    <property type="match status" value="1"/>
</dbReference>
<feature type="signal peptide" evidence="4">
    <location>
        <begin position="1"/>
        <end position="20"/>
    </location>
</feature>
<keyword evidence="8" id="KW-1185">Reference proteome</keyword>
<accession>A0A9Q4AYU5</accession>
<protein>
    <submittedName>
        <fullName evidence="7">Peptidoglycan DD-metalloendopeptidase family protein</fullName>
    </submittedName>
</protein>
<dbReference type="Gene3D" id="2.70.70.10">
    <property type="entry name" value="Glucose Permease (Domain IIA)"/>
    <property type="match status" value="1"/>
</dbReference>
<feature type="domain" description="Peptidoglycan hydrolase PcsB coiled-coil" evidence="6">
    <location>
        <begin position="112"/>
        <end position="184"/>
    </location>
</feature>
<evidence type="ECO:0000259" key="5">
    <source>
        <dbReference type="Pfam" id="PF01551"/>
    </source>
</evidence>
<dbReference type="EMBL" id="JABXYM010000001">
    <property type="protein sequence ID" value="MCR6095123.1"/>
    <property type="molecule type" value="Genomic_DNA"/>
</dbReference>
<dbReference type="InterPro" id="IPR011055">
    <property type="entry name" value="Dup_hybrid_motif"/>
</dbReference>
<dbReference type="InterPro" id="IPR016047">
    <property type="entry name" value="M23ase_b-sheet_dom"/>
</dbReference>
<evidence type="ECO:0000256" key="3">
    <source>
        <dbReference type="SAM" id="MobiDB-lite"/>
    </source>
</evidence>
<dbReference type="GO" id="GO:0004222">
    <property type="term" value="F:metalloendopeptidase activity"/>
    <property type="evidence" value="ECO:0007669"/>
    <property type="project" value="TreeGrafter"/>
</dbReference>
<dbReference type="Gene3D" id="6.10.250.3150">
    <property type="match status" value="1"/>
</dbReference>
<keyword evidence="2" id="KW-0175">Coiled coil</keyword>
<feature type="coiled-coil region" evidence="2">
    <location>
        <begin position="35"/>
        <end position="125"/>
    </location>
</feature>
<name>A0A9Q4AYU5_SALAG</name>
<evidence type="ECO:0000256" key="1">
    <source>
        <dbReference type="ARBA" id="ARBA00022729"/>
    </source>
</evidence>
<evidence type="ECO:0000256" key="2">
    <source>
        <dbReference type="SAM" id="Coils"/>
    </source>
</evidence>
<keyword evidence="1 4" id="KW-0732">Signal</keyword>
<feature type="compositionally biased region" description="Basic and acidic residues" evidence="3">
    <location>
        <begin position="267"/>
        <end position="297"/>
    </location>
</feature>
<evidence type="ECO:0000256" key="4">
    <source>
        <dbReference type="SAM" id="SignalP"/>
    </source>
</evidence>
<dbReference type="SUPFAM" id="SSF51261">
    <property type="entry name" value="Duplicated hybrid motif"/>
    <property type="match status" value="1"/>
</dbReference>
<reference evidence="7" key="1">
    <citation type="submission" date="2020-06" db="EMBL/GenBank/DDBJ databases">
        <title>Insight into the genomes of haloalkaliphilic bacilli from Kenyan soda lakes.</title>
        <authorList>
            <person name="Mwirichia R."/>
            <person name="Villamizar G.C."/>
            <person name="Poehlein A."/>
            <person name="Mugweru J."/>
            <person name="Kipnyargis A."/>
            <person name="Kiplimo D."/>
            <person name="Orwa P."/>
            <person name="Daniel R."/>
        </authorList>
    </citation>
    <scope>NUCLEOTIDE SEQUENCE</scope>
    <source>
        <strain evidence="7">B1096_S55</strain>
    </source>
</reference>
<feature type="region of interest" description="Disordered" evidence="3">
    <location>
        <begin position="267"/>
        <end position="360"/>
    </location>
</feature>
<feature type="chain" id="PRO_5040119261" evidence="4">
    <location>
        <begin position="21"/>
        <end position="464"/>
    </location>
</feature>
<proteinExistence type="predicted"/>
<feature type="domain" description="M23ase beta-sheet core" evidence="5">
    <location>
        <begin position="357"/>
        <end position="449"/>
    </location>
</feature>
<dbReference type="InterPro" id="IPR057309">
    <property type="entry name" value="PcsB_CC"/>
</dbReference>
<feature type="compositionally biased region" description="Low complexity" evidence="3">
    <location>
        <begin position="298"/>
        <end position="331"/>
    </location>
</feature>
<sequence>MIRKCSFTIVIAVLVFTALSGSLNLHNETAYANTGEDLERDIDSYKQEQTEKEREAAKKEEELESIEEEIDDVKEEIKQLDDEVIETNEHITEKEAEVEETTARVEQLHEDIEELEERIAARDELLKERVKSMYQNGGNVNYLEVVLGAQSFGDLVERVSALNSIAQQDRAILEEHIEDMEALEIATEELENELASLENQMAELEVLKDQLEQQLDAKGVLIADLEAQGYEIEDNLLSIEEERELLKAQEEAAKQELAAWEEEQKRLEEERRKKEEEERRQREEAERQEAERKEAEKASQSSGSSSSNSTSSSSNNSSNETASSSNGGSATFHRPANGRVTSGFGSRTHPVYGTTRQHNGIDYGRDGGTGIFAAEAGTVVSARSMGGYGNTIIITHVIDGKTYATLYAHLASYNVSVGDRVSRGQNIATMGTTGTSTGVHLHFEVHPGGYSGGSSAVNPAPYLP</sequence>
<evidence type="ECO:0000259" key="6">
    <source>
        <dbReference type="Pfam" id="PF24568"/>
    </source>
</evidence>
<evidence type="ECO:0000313" key="8">
    <source>
        <dbReference type="Proteomes" id="UP001057753"/>
    </source>
</evidence>